<keyword evidence="3" id="KW-0560">Oxidoreductase</keyword>
<dbReference type="Pfam" id="PF23441">
    <property type="entry name" value="SDR"/>
    <property type="match status" value="1"/>
</dbReference>
<dbReference type="EMBL" id="JAUJFL010000003">
    <property type="protein sequence ID" value="KAK2607688.1"/>
    <property type="molecule type" value="Genomic_DNA"/>
</dbReference>
<proteinExistence type="inferred from homology"/>
<dbReference type="PRINTS" id="PR00081">
    <property type="entry name" value="GDHRDH"/>
</dbReference>
<accession>A0AAD9W3Q7</accession>
<dbReference type="InterPro" id="IPR051122">
    <property type="entry name" value="SDR_DHRS6-like"/>
</dbReference>
<dbReference type="AlphaFoldDB" id="A0AAD9W3Q7"/>
<dbReference type="InterPro" id="IPR057571">
    <property type="entry name" value="SDR_PhqE-like"/>
</dbReference>
<gene>
    <name evidence="4" type="ORF">N8I77_006349</name>
</gene>
<evidence type="ECO:0000256" key="1">
    <source>
        <dbReference type="ARBA" id="ARBA00006484"/>
    </source>
</evidence>
<dbReference type="PANTHER" id="PTHR43477:SF1">
    <property type="entry name" value="DIHYDROANTICAPSIN 7-DEHYDROGENASE"/>
    <property type="match status" value="1"/>
</dbReference>
<dbReference type="CDD" id="cd05233">
    <property type="entry name" value="SDR_c"/>
    <property type="match status" value="1"/>
</dbReference>
<dbReference type="GO" id="GO:0016491">
    <property type="term" value="F:oxidoreductase activity"/>
    <property type="evidence" value="ECO:0007669"/>
    <property type="project" value="UniProtKB-KW"/>
</dbReference>
<evidence type="ECO:0000313" key="4">
    <source>
        <dbReference type="EMBL" id="KAK2607688.1"/>
    </source>
</evidence>
<dbReference type="Proteomes" id="UP001265746">
    <property type="component" value="Unassembled WGS sequence"/>
</dbReference>
<name>A0AAD9W3Q7_PHOAM</name>
<dbReference type="InterPro" id="IPR036291">
    <property type="entry name" value="NAD(P)-bd_dom_sf"/>
</dbReference>
<keyword evidence="5" id="KW-1185">Reference proteome</keyword>
<evidence type="ECO:0000256" key="2">
    <source>
        <dbReference type="ARBA" id="ARBA00022857"/>
    </source>
</evidence>
<dbReference type="Gene3D" id="3.40.50.720">
    <property type="entry name" value="NAD(P)-binding Rossmann-like Domain"/>
    <property type="match status" value="1"/>
</dbReference>
<organism evidence="4 5">
    <name type="scientific">Phomopsis amygdali</name>
    <name type="common">Fusicoccum amygdali</name>
    <dbReference type="NCBI Taxonomy" id="1214568"/>
    <lineage>
        <taxon>Eukaryota</taxon>
        <taxon>Fungi</taxon>
        <taxon>Dikarya</taxon>
        <taxon>Ascomycota</taxon>
        <taxon>Pezizomycotina</taxon>
        <taxon>Sordariomycetes</taxon>
        <taxon>Sordariomycetidae</taxon>
        <taxon>Diaporthales</taxon>
        <taxon>Diaporthaceae</taxon>
        <taxon>Diaporthe</taxon>
    </lineage>
</organism>
<dbReference type="InterPro" id="IPR002347">
    <property type="entry name" value="SDR_fam"/>
</dbReference>
<keyword evidence="2" id="KW-0521">NADP</keyword>
<comment type="similarity">
    <text evidence="1">Belongs to the short-chain dehydrogenases/reductases (SDR) family.</text>
</comment>
<reference evidence="4" key="1">
    <citation type="submission" date="2023-06" db="EMBL/GenBank/DDBJ databases">
        <authorList>
            <person name="Noh H."/>
        </authorList>
    </citation>
    <scope>NUCLEOTIDE SEQUENCE</scope>
    <source>
        <strain evidence="4">DUCC20226</strain>
    </source>
</reference>
<evidence type="ECO:0000256" key="3">
    <source>
        <dbReference type="ARBA" id="ARBA00023002"/>
    </source>
</evidence>
<protein>
    <submittedName>
        <fullName evidence="4">Uncharacterized protein</fullName>
    </submittedName>
</protein>
<comment type="caution">
    <text evidence="4">The sequence shown here is derived from an EMBL/GenBank/DDBJ whole genome shotgun (WGS) entry which is preliminary data.</text>
</comment>
<dbReference type="PANTHER" id="PTHR43477">
    <property type="entry name" value="DIHYDROANTICAPSIN 7-DEHYDROGENASE"/>
    <property type="match status" value="1"/>
</dbReference>
<sequence length="253" mass="26289">MPPIKGQSVVVVGGSSGIGAAAAKLACVEGLKVAIASSNRGRVDEAVKKIQDAVADAKVSGFIVDISGDDMESQLEKLFTEVTEANKGPIDHIILTAGLANVKPISEFTVEYFKEAAPLRIVAPILIAKLAPRFLKPHWTSSLIFTGGGVGDKPVKGYAVGSGWAASLYGTVRALALEMAPIRVNAVSPGATATELWGPPGEARDRLEAMVTSRALFGKPGLPEEVGEAYIYLMKDTNNTGSVISSSGGSLLQ</sequence>
<dbReference type="SUPFAM" id="SSF51735">
    <property type="entry name" value="NAD(P)-binding Rossmann-fold domains"/>
    <property type="match status" value="1"/>
</dbReference>
<evidence type="ECO:0000313" key="5">
    <source>
        <dbReference type="Proteomes" id="UP001265746"/>
    </source>
</evidence>